<feature type="compositionally biased region" description="Acidic residues" evidence="11">
    <location>
        <begin position="923"/>
        <end position="935"/>
    </location>
</feature>
<evidence type="ECO:0000256" key="11">
    <source>
        <dbReference type="SAM" id="MobiDB-lite"/>
    </source>
</evidence>
<dbReference type="InterPro" id="IPR036322">
    <property type="entry name" value="WD40_repeat_dom_sf"/>
</dbReference>
<dbReference type="InterPro" id="IPR001680">
    <property type="entry name" value="WD40_rpt"/>
</dbReference>
<dbReference type="VEuPathDB" id="FungiDB:BON22_1237"/>
<keyword evidence="9 10" id="KW-0472">Membrane</keyword>
<evidence type="ECO:0000256" key="4">
    <source>
        <dbReference type="ARBA" id="ARBA00022737"/>
    </source>
</evidence>
<feature type="compositionally biased region" description="Basic and acidic residues" evidence="11">
    <location>
        <begin position="1186"/>
        <end position="1197"/>
    </location>
</feature>
<feature type="region of interest" description="Disordered" evidence="11">
    <location>
        <begin position="985"/>
        <end position="1197"/>
    </location>
</feature>
<feature type="compositionally biased region" description="Acidic residues" evidence="11">
    <location>
        <begin position="959"/>
        <end position="970"/>
    </location>
</feature>
<evidence type="ECO:0000256" key="6">
    <source>
        <dbReference type="ARBA" id="ARBA00022892"/>
    </source>
</evidence>
<dbReference type="PANTHER" id="PTHR23284:SF0">
    <property type="entry name" value="PROLACTIN REGULATORY ELEMENT-BINDING PROTEIN"/>
    <property type="match status" value="1"/>
</dbReference>
<dbReference type="OrthoDB" id="2013972at2759"/>
<dbReference type="GO" id="GO:0000139">
    <property type="term" value="C:Golgi membrane"/>
    <property type="evidence" value="ECO:0007669"/>
    <property type="project" value="UniProtKB-SubCell"/>
</dbReference>
<reference evidence="12" key="1">
    <citation type="journal article" date="2014" name="Genome Announc.">
        <title>Genome sequence of the yeast Cyberlindnera fabianii (Hansenula fabianii).</title>
        <authorList>
            <person name="Freel K.C."/>
            <person name="Sarilar V."/>
            <person name="Neuveglise C."/>
            <person name="Devillers H."/>
            <person name="Friedrich A."/>
            <person name="Schacherer J."/>
        </authorList>
    </citation>
    <scope>NUCLEOTIDE SEQUENCE</scope>
    <source>
        <strain evidence="12">YJS4271</strain>
    </source>
</reference>
<protein>
    <recommendedName>
        <fullName evidence="10">Guanine nucleotide-exchange factor SEC12</fullName>
    </recommendedName>
</protein>
<dbReference type="Gene3D" id="2.130.10.10">
    <property type="entry name" value="YVTN repeat-like/Quinoprotein amine dehydrogenase"/>
    <property type="match status" value="1"/>
</dbReference>
<feature type="compositionally biased region" description="Basic and acidic residues" evidence="11">
    <location>
        <begin position="866"/>
        <end position="875"/>
    </location>
</feature>
<dbReference type="SUPFAM" id="SSF50978">
    <property type="entry name" value="WD40 repeat-like"/>
    <property type="match status" value="1"/>
</dbReference>
<dbReference type="Pfam" id="PF00400">
    <property type="entry name" value="WD40"/>
    <property type="match status" value="1"/>
</dbReference>
<gene>
    <name evidence="12" type="ORF">CYFA0S_06e01486g</name>
</gene>
<evidence type="ECO:0000256" key="5">
    <source>
        <dbReference type="ARBA" id="ARBA00022824"/>
    </source>
</evidence>
<keyword evidence="1 10" id="KW-0813">Transport</keyword>
<evidence type="ECO:0000256" key="7">
    <source>
        <dbReference type="ARBA" id="ARBA00022927"/>
    </source>
</evidence>
<evidence type="ECO:0000256" key="1">
    <source>
        <dbReference type="ARBA" id="ARBA00022448"/>
    </source>
</evidence>
<organism evidence="12">
    <name type="scientific">Cyberlindnera fabianii</name>
    <name type="common">Yeast</name>
    <name type="synonym">Hansenula fabianii</name>
    <dbReference type="NCBI Taxonomy" id="36022"/>
    <lineage>
        <taxon>Eukaryota</taxon>
        <taxon>Fungi</taxon>
        <taxon>Dikarya</taxon>
        <taxon>Ascomycota</taxon>
        <taxon>Saccharomycotina</taxon>
        <taxon>Saccharomycetes</taxon>
        <taxon>Phaffomycetales</taxon>
        <taxon>Phaffomycetaceae</taxon>
        <taxon>Cyberlindnera</taxon>
    </lineage>
</organism>
<comment type="similarity">
    <text evidence="10">Belongs to the WD repeat SEC12 family.</text>
</comment>
<dbReference type="GO" id="GO:0006888">
    <property type="term" value="P:endoplasmic reticulum to Golgi vesicle-mediated transport"/>
    <property type="evidence" value="ECO:0007669"/>
    <property type="project" value="UniProtKB-UniRule"/>
</dbReference>
<dbReference type="GO" id="GO:0015031">
    <property type="term" value="P:protein transport"/>
    <property type="evidence" value="ECO:0007669"/>
    <property type="project" value="UniProtKB-KW"/>
</dbReference>
<comment type="subcellular location">
    <subcellularLocation>
        <location evidence="10">Endoplasmic reticulum membrane</location>
        <topology evidence="10">Single-pass type II membrane protein</topology>
    </subcellularLocation>
    <subcellularLocation>
        <location evidence="10">Golgi apparatus membrane</location>
        <topology evidence="10">Single-pass type II membrane protein</topology>
    </subcellularLocation>
</comment>
<feature type="compositionally biased region" description="Polar residues" evidence="11">
    <location>
        <begin position="443"/>
        <end position="455"/>
    </location>
</feature>
<keyword evidence="8 10" id="KW-1133">Transmembrane helix</keyword>
<feature type="compositionally biased region" description="Acidic residues" evidence="11">
    <location>
        <begin position="1104"/>
        <end position="1149"/>
    </location>
</feature>
<evidence type="ECO:0000313" key="12">
    <source>
        <dbReference type="EMBL" id="CDR41092.1"/>
    </source>
</evidence>
<feature type="compositionally biased region" description="Basic residues" evidence="11">
    <location>
        <begin position="469"/>
        <end position="492"/>
    </location>
</feature>
<keyword evidence="5 10" id="KW-0256">Endoplasmic reticulum</keyword>
<feature type="compositionally biased region" description="Acidic residues" evidence="11">
    <location>
        <begin position="759"/>
        <end position="769"/>
    </location>
</feature>
<evidence type="ECO:0000256" key="9">
    <source>
        <dbReference type="ARBA" id="ARBA00023136"/>
    </source>
</evidence>
<evidence type="ECO:0000256" key="2">
    <source>
        <dbReference type="ARBA" id="ARBA00022574"/>
    </source>
</evidence>
<feature type="compositionally biased region" description="Low complexity" evidence="11">
    <location>
        <begin position="665"/>
        <end position="674"/>
    </location>
</feature>
<feature type="compositionally biased region" description="Acidic residues" evidence="11">
    <location>
        <begin position="800"/>
        <end position="830"/>
    </location>
</feature>
<dbReference type="EMBL" id="LK052891">
    <property type="protein sequence ID" value="CDR41092.1"/>
    <property type="molecule type" value="Genomic_DNA"/>
</dbReference>
<evidence type="ECO:0000256" key="3">
    <source>
        <dbReference type="ARBA" id="ARBA00022692"/>
    </source>
</evidence>
<feature type="compositionally biased region" description="Acidic residues" evidence="11">
    <location>
        <begin position="1158"/>
        <end position="1179"/>
    </location>
</feature>
<dbReference type="PANTHER" id="PTHR23284">
    <property type="entry name" value="PROLACTIN REGULATORY ELEMENT BINDING PROTEIN"/>
    <property type="match status" value="1"/>
</dbReference>
<name>A0A061B0E7_CYBFA</name>
<dbReference type="GO" id="GO:0005789">
    <property type="term" value="C:endoplasmic reticulum membrane"/>
    <property type="evidence" value="ECO:0007669"/>
    <property type="project" value="UniProtKB-SubCell"/>
</dbReference>
<dbReference type="SMART" id="SM00320">
    <property type="entry name" value="WD40"/>
    <property type="match status" value="2"/>
</dbReference>
<feature type="compositionally biased region" description="Polar residues" evidence="11">
    <location>
        <begin position="1069"/>
        <end position="1078"/>
    </location>
</feature>
<dbReference type="GO" id="GO:0005085">
    <property type="term" value="F:guanyl-nucleotide exchange factor activity"/>
    <property type="evidence" value="ECO:0007669"/>
    <property type="project" value="InterPro"/>
</dbReference>
<feature type="region of interest" description="Disordered" evidence="11">
    <location>
        <begin position="645"/>
        <end position="972"/>
    </location>
</feature>
<feature type="compositionally biased region" description="Acidic residues" evidence="11">
    <location>
        <begin position="887"/>
        <end position="901"/>
    </location>
</feature>
<feature type="transmembrane region" description="Helical" evidence="10">
    <location>
        <begin position="344"/>
        <end position="365"/>
    </location>
</feature>
<proteinExistence type="inferred from homology"/>
<dbReference type="InterPro" id="IPR015943">
    <property type="entry name" value="WD40/YVTN_repeat-like_dom_sf"/>
</dbReference>
<feature type="compositionally biased region" description="Low complexity" evidence="11">
    <location>
        <begin position="529"/>
        <end position="547"/>
    </location>
</feature>
<keyword evidence="6" id="KW-0931">ER-Golgi transport</keyword>
<evidence type="ECO:0000256" key="10">
    <source>
        <dbReference type="RuleBase" id="RU369019"/>
    </source>
</evidence>
<keyword evidence="3 10" id="KW-0812">Transmembrane</keyword>
<keyword evidence="4 10" id="KW-0677">Repeat</keyword>
<comment type="function">
    <text evidence="10">Guanine nucleotide-exchange factor (GEF) required for the formation or budding of transport vesicles from the ER.</text>
</comment>
<sequence length="1197" mass="130084">MRFNTASYEIGYPVFDAKFLNGDTLLVTGGARGEAGQESMNRLTALTINFSKRKVLKRFRELKLSEENDAPTVMDVENNLILVGCNEGANSIRDGHNHNLQKYVYVNEHLKYLQSASLEPISVPLQYQKLIRLSKDGAMAATATSKIPTVIHILDAVKVFEKYEIETNNEVRDLDISPDGKALAYITQHTLEIISTITGKSMSRKTDFKSSLSKVRFQDNDNVLIAANVQDQGGISLVRLSISKKLQVSKMSVVSKKVKGIVSLDVNVKNAVIAIAGNDNSVILLKMDSLKHIKTFNNIHTLGITKVAFSPDGKYVASVSASKTIHVVEIPEALGVETHMIYNFFVRLFQLTIFLLLCAAGWFFWKYNSFDQNDISDYFTLVQKTTTEESIRITETPIFEPEPTPTTTSRTVLDRNDKYISTVEEIVSTESPSTTKKKPNVLTPRTPTSTAQITVSDDDESSTTTITSSKKKKTKSKTKTKSSKKKTKKVRKSSSPIETDTTASISAMDDDLNSEVSLSLDSMTAPLTSLTTTTTPVDPVTTSQTTSTKKRVSPRSVSKAWKKSSALTESEGAVETSINLTTTSTSDEEQSTDLADNIEERMVDPLDASDEEKAEVLRGLERLAEEGGATGALLTEIDEAIERLEENASKKASGDAASDSDEVESSSSSTNEIESTTEEPESSTDELESSTDEVESSTDDIESSSVSDAEETEHSSIIDEEKGKDTGIVEEDETEAIAAPGEIPTKQAAETALEREGVLDDSIEEDITPVDESSAVPEYGEHVPIEFAAMDEPKTPHGDNEDEAVGEEDPAERDVDSGDEADSESDDDLVESTTTIDTDDERTEAEVVSTAETDYEDEPSGFDRNAASEEDKVDSSDSDSTSTGEAEGAEEEEETGDEAGEEEKKEVDEDEGEEGKENKEEEISLDPDSSSDTDDVIVPSDTESTDEDVPESTPSVGELSEEVIDNDDEASITLTQTVTELATLAHVIEDLEDEQKSVEDDESETDDEVDPEDSEADTGEDAEAITEDSDDSEEPDSAVEDDSGYASNEADETDESEVSESNLDLAETTAESITNTVPENEEAALGDASAETEILSEGSFVDGVTEEVEEDTSDDDYDGEYEESSGSGEEEDALEDSAEEEAEEEEAEAESSGSDGEQYVEEESIDAETSNDVDDDVVETESASGDVKEHEAFHDEL</sequence>
<feature type="compositionally biased region" description="Acidic residues" evidence="11">
    <location>
        <begin position="999"/>
        <end position="1058"/>
    </location>
</feature>
<evidence type="ECO:0000256" key="8">
    <source>
        <dbReference type="ARBA" id="ARBA00022989"/>
    </source>
</evidence>
<feature type="compositionally biased region" description="Basic and acidic residues" evidence="11">
    <location>
        <begin position="712"/>
        <end position="727"/>
    </location>
</feature>
<dbReference type="GO" id="GO:0003400">
    <property type="term" value="P:regulation of COPII vesicle coating"/>
    <property type="evidence" value="ECO:0007669"/>
    <property type="project" value="UniProtKB-UniRule"/>
</dbReference>
<feature type="compositionally biased region" description="Acidic residues" evidence="11">
    <location>
        <begin position="675"/>
        <end position="702"/>
    </location>
</feature>
<keyword evidence="2 10" id="KW-0853">WD repeat</keyword>
<accession>A0A061B0E7</accession>
<dbReference type="InterPro" id="IPR045260">
    <property type="entry name" value="Sec12-like"/>
</dbReference>
<feature type="region of interest" description="Disordered" evidence="11">
    <location>
        <begin position="428"/>
        <end position="502"/>
    </location>
</feature>
<feature type="region of interest" description="Disordered" evidence="11">
    <location>
        <begin position="529"/>
        <end position="556"/>
    </location>
</feature>
<keyword evidence="7 10" id="KW-0653">Protein transport</keyword>
<dbReference type="AlphaFoldDB" id="A0A061B0E7"/>